<proteinExistence type="predicted"/>
<protein>
    <submittedName>
        <fullName evidence="1">Uncharacterized protein</fullName>
    </submittedName>
</protein>
<reference evidence="1" key="1">
    <citation type="submission" date="2023-02" db="EMBL/GenBank/DDBJ databases">
        <title>Colletotrichum kahawae CIFC_Que2 genome sequencing and assembly.</title>
        <authorList>
            <person name="Baroncelli R."/>
        </authorList>
    </citation>
    <scope>NUCLEOTIDE SEQUENCE</scope>
    <source>
        <strain evidence="1">CIFC_Que2</strain>
    </source>
</reference>
<keyword evidence="2" id="KW-1185">Reference proteome</keyword>
<sequence>MLSFFFSSPIDTSPSCGPALSLVLVSAPDHWGPRLSRWSVGPQFEYTRDSTACTPSKFPDPESLSHAQRQRWCRRFAERQTLPGTPGYGVGGKL</sequence>
<gene>
    <name evidence="1" type="ORF">CKAH01_11050</name>
</gene>
<dbReference type="AlphaFoldDB" id="A0AAD9XXI2"/>
<name>A0AAD9XXI2_COLKA</name>
<evidence type="ECO:0000313" key="2">
    <source>
        <dbReference type="Proteomes" id="UP001281614"/>
    </source>
</evidence>
<organism evidence="1 2">
    <name type="scientific">Colletotrichum kahawae</name>
    <name type="common">Coffee berry disease fungus</name>
    <dbReference type="NCBI Taxonomy" id="34407"/>
    <lineage>
        <taxon>Eukaryota</taxon>
        <taxon>Fungi</taxon>
        <taxon>Dikarya</taxon>
        <taxon>Ascomycota</taxon>
        <taxon>Pezizomycotina</taxon>
        <taxon>Sordariomycetes</taxon>
        <taxon>Hypocreomycetidae</taxon>
        <taxon>Glomerellales</taxon>
        <taxon>Glomerellaceae</taxon>
        <taxon>Colletotrichum</taxon>
        <taxon>Colletotrichum gloeosporioides species complex</taxon>
    </lineage>
</organism>
<comment type="caution">
    <text evidence="1">The sequence shown here is derived from an EMBL/GenBank/DDBJ whole genome shotgun (WGS) entry which is preliminary data.</text>
</comment>
<dbReference type="Proteomes" id="UP001281614">
    <property type="component" value="Unassembled WGS sequence"/>
</dbReference>
<evidence type="ECO:0000313" key="1">
    <source>
        <dbReference type="EMBL" id="KAK2728353.1"/>
    </source>
</evidence>
<dbReference type="EMBL" id="VYYT01000882">
    <property type="protein sequence ID" value="KAK2728353.1"/>
    <property type="molecule type" value="Genomic_DNA"/>
</dbReference>
<accession>A0AAD9XXI2</accession>